<evidence type="ECO:0000256" key="3">
    <source>
        <dbReference type="RuleBase" id="RU003345"/>
    </source>
</evidence>
<protein>
    <submittedName>
        <fullName evidence="5">Aldehyde dehydrogenase</fullName>
    </submittedName>
</protein>
<dbReference type="PROSITE" id="PS00687">
    <property type="entry name" value="ALDEHYDE_DEHYDR_GLU"/>
    <property type="match status" value="1"/>
</dbReference>
<dbReference type="Gene3D" id="3.40.309.10">
    <property type="entry name" value="Aldehyde Dehydrogenase, Chain A, domain 2"/>
    <property type="match status" value="1"/>
</dbReference>
<dbReference type="RefSeq" id="WP_067848843.1">
    <property type="nucleotide sequence ID" value="NZ_JADPKZ010000038.1"/>
</dbReference>
<gene>
    <name evidence="5" type="ORF">IW967_07100</name>
</gene>
<evidence type="ECO:0000256" key="2">
    <source>
        <dbReference type="PROSITE-ProRule" id="PRU10007"/>
    </source>
</evidence>
<name>A0ABS0F2Y5_9BACL</name>
<evidence type="ECO:0000256" key="1">
    <source>
        <dbReference type="ARBA" id="ARBA00023002"/>
    </source>
</evidence>
<dbReference type="Gene3D" id="3.40.605.10">
    <property type="entry name" value="Aldehyde Dehydrogenase, Chain A, domain 1"/>
    <property type="match status" value="1"/>
</dbReference>
<evidence type="ECO:0000313" key="5">
    <source>
        <dbReference type="EMBL" id="MBF8377632.1"/>
    </source>
</evidence>
<keyword evidence="6" id="KW-1185">Reference proteome</keyword>
<evidence type="ECO:0000259" key="4">
    <source>
        <dbReference type="Pfam" id="PF00171"/>
    </source>
</evidence>
<keyword evidence="1 3" id="KW-0560">Oxidoreductase</keyword>
<proteinExistence type="inferred from homology"/>
<comment type="caution">
    <text evidence="5">The sequence shown here is derived from an EMBL/GenBank/DDBJ whole genome shotgun (WGS) entry which is preliminary data.</text>
</comment>
<organism evidence="5 6">
    <name type="scientific">Alicyclobacillus mali</name>
    <name type="common">ex Roth et al. 2021</name>
    <dbReference type="NCBI Taxonomy" id="1123961"/>
    <lineage>
        <taxon>Bacteria</taxon>
        <taxon>Bacillati</taxon>
        <taxon>Bacillota</taxon>
        <taxon>Bacilli</taxon>
        <taxon>Bacillales</taxon>
        <taxon>Alicyclobacillaceae</taxon>
        <taxon>Alicyclobacillus</taxon>
    </lineage>
</organism>
<dbReference type="PROSITE" id="PS00070">
    <property type="entry name" value="ALDEHYDE_DEHYDR_CYS"/>
    <property type="match status" value="1"/>
</dbReference>
<feature type="active site" evidence="2">
    <location>
        <position position="249"/>
    </location>
</feature>
<dbReference type="InterPro" id="IPR016163">
    <property type="entry name" value="Ald_DH_C"/>
</dbReference>
<dbReference type="Proteomes" id="UP000642910">
    <property type="component" value="Unassembled WGS sequence"/>
</dbReference>
<dbReference type="InterPro" id="IPR016162">
    <property type="entry name" value="Ald_DH_N"/>
</dbReference>
<sequence length="481" mass="52025">MKTYQNYIAGTWQLSSSGETCDSTDPATGHLVARTQSSTKDDVERAVAAARSAFHATDWAMNSHARSRALAAWANAIESKQENLAHLLSHENGKPIREARAEIASAVDALRYNSVMARNVCGRTFQPSRDAYGFLMREPVGVVGVITPWNWPVLLLLRDLAPCLAAGNAAIIKPAERTGAVTAALVELAADLGLFPPGILQLVTGKGSIVGAALVDHPDVDMIAFTGSTEIGQELMAKASRYVKKVALELGGKSPNILFADCDLERSVSTACRSVFMTSGQICMAGSRLLVEASVYEQALGLAKSYAESLRVGMPLDESTDMGPVISETQLKAILAFIEEGRRRGRVIAGGRRLSQPPYHCGHFIEPTVIADVPVDCSVVQEEIFGPVLVVEKFESEEEAIRLANATRYGLVAGIWTKDLDRAFRVARDLQAGTVWLNGYNRNYAEAESGGYKMSGLGRSRGIEGLYEFTELKHIHLTLDV</sequence>
<accession>A0ABS0F2Y5</accession>
<dbReference type="PANTHER" id="PTHR11699">
    <property type="entry name" value="ALDEHYDE DEHYDROGENASE-RELATED"/>
    <property type="match status" value="1"/>
</dbReference>
<dbReference type="EMBL" id="JADPKZ010000038">
    <property type="protein sequence ID" value="MBF8377632.1"/>
    <property type="molecule type" value="Genomic_DNA"/>
</dbReference>
<dbReference type="Pfam" id="PF00171">
    <property type="entry name" value="Aldedh"/>
    <property type="match status" value="1"/>
</dbReference>
<reference evidence="5 6" key="1">
    <citation type="submission" date="2020-11" db="EMBL/GenBank/DDBJ databases">
        <title>Genomic insight of Alicyclobacillus mali FL 18 reveals a new arsenic-resistant strain, with potential in environmental biotechnology.</title>
        <authorList>
            <person name="Fiorentino G."/>
            <person name="Gallo G."/>
            <person name="Aulitto M."/>
        </authorList>
    </citation>
    <scope>NUCLEOTIDE SEQUENCE [LARGE SCALE GENOMIC DNA]</scope>
    <source>
        <strain evidence="5 6">FL 18</strain>
    </source>
</reference>
<dbReference type="InterPro" id="IPR015590">
    <property type="entry name" value="Aldehyde_DH_dom"/>
</dbReference>
<dbReference type="InterPro" id="IPR029510">
    <property type="entry name" value="Ald_DH_CS_GLU"/>
</dbReference>
<feature type="domain" description="Aldehyde dehydrogenase" evidence="4">
    <location>
        <begin position="12"/>
        <end position="475"/>
    </location>
</feature>
<evidence type="ECO:0000313" key="6">
    <source>
        <dbReference type="Proteomes" id="UP000642910"/>
    </source>
</evidence>
<dbReference type="InterPro" id="IPR016160">
    <property type="entry name" value="Ald_DH_CS_CYS"/>
</dbReference>
<dbReference type="SUPFAM" id="SSF53720">
    <property type="entry name" value="ALDH-like"/>
    <property type="match status" value="1"/>
</dbReference>
<comment type="similarity">
    <text evidence="3">Belongs to the aldehyde dehydrogenase family.</text>
</comment>
<dbReference type="InterPro" id="IPR016161">
    <property type="entry name" value="Ald_DH/histidinol_DH"/>
</dbReference>